<dbReference type="Pfam" id="PF06839">
    <property type="entry name" value="Zn_ribbon_GRF"/>
    <property type="match status" value="2"/>
</dbReference>
<protein>
    <recommendedName>
        <fullName evidence="8">40S ribosomal protein S27</fullName>
    </recommendedName>
</protein>
<dbReference type="SUPFAM" id="SSF57829">
    <property type="entry name" value="Zn-binding ribosomal proteins"/>
    <property type="match status" value="1"/>
</dbReference>
<dbReference type="FunFam" id="2.20.25.100:FF:000001">
    <property type="entry name" value="40S ribosomal protein S27"/>
    <property type="match status" value="1"/>
</dbReference>
<evidence type="ECO:0000259" key="10">
    <source>
        <dbReference type="PROSITE" id="PS51999"/>
    </source>
</evidence>
<dbReference type="GO" id="GO:1990904">
    <property type="term" value="C:ribonucleoprotein complex"/>
    <property type="evidence" value="ECO:0007669"/>
    <property type="project" value="UniProtKB-KW"/>
</dbReference>
<comment type="cofactor">
    <cofactor evidence="8">
        <name>Zn(2+)</name>
        <dbReference type="ChEBI" id="CHEBI:29105"/>
    </cofactor>
    <text evidence="8">Binds 1 zinc ion per subunit.</text>
</comment>
<evidence type="ECO:0000256" key="1">
    <source>
        <dbReference type="ARBA" id="ARBA00010919"/>
    </source>
</evidence>
<keyword evidence="6 8" id="KW-0687">Ribonucleoprotein</keyword>
<evidence type="ECO:0000256" key="6">
    <source>
        <dbReference type="ARBA" id="ARBA00023274"/>
    </source>
</evidence>
<feature type="compositionally biased region" description="Low complexity" evidence="9">
    <location>
        <begin position="1"/>
        <end position="12"/>
    </location>
</feature>
<evidence type="ECO:0000313" key="11">
    <source>
        <dbReference type="EMBL" id="CAD1820504.1"/>
    </source>
</evidence>
<sequence length="373" mass="40406">MPLRRGGNPHAGPGRRGGGPRAVDRRAGIDGRDFPEVACACGRGTCAVLVSRTERNPGRPFYRCPAKSASERCKFFLWCDMAGPNQQSSHNSSPAKPYQRRGIDSPVKPVAKSPTKHVQLNGPAKPTTPICSCGAGRCSILTMQNGVNSGRKYYACAIKKDNKNIGENKAPKMNCNGEAHEIDDAALMQLPLDEPPVLRSPPVSPKRQPQASDEIRTSPMKRLSLHDGTPPVSPKRQHQASDEIRTSPMKRLSLHDGVPSVPGIGKCYRCGREGHWMASAPRLQSVPASSAASPALEERLPSLEKKKHKLKRLVPSPNSFFMDVKCQGCFAITTVFSHSQTVIVCANCQTVLCQPTGGRAKLTKGCSFRKKGD</sequence>
<dbReference type="InterPro" id="IPR011332">
    <property type="entry name" value="Ribosomal_zn-bd"/>
</dbReference>
<keyword evidence="3 7" id="KW-0863">Zinc-finger</keyword>
<dbReference type="GO" id="GO:0005840">
    <property type="term" value="C:ribosome"/>
    <property type="evidence" value="ECO:0007669"/>
    <property type="project" value="UniProtKB-KW"/>
</dbReference>
<dbReference type="InterPro" id="IPR000592">
    <property type="entry name" value="Ribosomal_eS27"/>
</dbReference>
<dbReference type="Pfam" id="PF01667">
    <property type="entry name" value="Ribosomal_S27e"/>
    <property type="match status" value="1"/>
</dbReference>
<dbReference type="EMBL" id="LR862140">
    <property type="protein sequence ID" value="CAD1820504.1"/>
    <property type="molecule type" value="Genomic_DNA"/>
</dbReference>
<evidence type="ECO:0000256" key="2">
    <source>
        <dbReference type="ARBA" id="ARBA00022723"/>
    </source>
</evidence>
<evidence type="ECO:0000256" key="4">
    <source>
        <dbReference type="ARBA" id="ARBA00022833"/>
    </source>
</evidence>
<keyword evidence="4 8" id="KW-0862">Zinc</keyword>
<feature type="region of interest" description="Disordered" evidence="9">
    <location>
        <begin position="85"/>
        <end position="121"/>
    </location>
</feature>
<dbReference type="HAMAP" id="MF_00371">
    <property type="entry name" value="Ribosomal_eS27"/>
    <property type="match status" value="1"/>
</dbReference>
<evidence type="ECO:0000256" key="3">
    <source>
        <dbReference type="ARBA" id="ARBA00022771"/>
    </source>
</evidence>
<dbReference type="GO" id="GO:0003735">
    <property type="term" value="F:structural constituent of ribosome"/>
    <property type="evidence" value="ECO:0007669"/>
    <property type="project" value="InterPro"/>
</dbReference>
<dbReference type="PROSITE" id="PS01168">
    <property type="entry name" value="RIBOSOMAL_S27E"/>
    <property type="match status" value="1"/>
</dbReference>
<evidence type="ECO:0000256" key="5">
    <source>
        <dbReference type="ARBA" id="ARBA00022980"/>
    </source>
</evidence>
<proteinExistence type="inferred from homology"/>
<accession>A0A6V7NQ83</accession>
<keyword evidence="5 8" id="KW-0689">Ribosomal protein</keyword>
<organism evidence="11">
    <name type="scientific">Ananas comosus var. bracteatus</name>
    <name type="common">red pineapple</name>
    <dbReference type="NCBI Taxonomy" id="296719"/>
    <lineage>
        <taxon>Eukaryota</taxon>
        <taxon>Viridiplantae</taxon>
        <taxon>Streptophyta</taxon>
        <taxon>Embryophyta</taxon>
        <taxon>Tracheophyta</taxon>
        <taxon>Spermatophyta</taxon>
        <taxon>Magnoliopsida</taxon>
        <taxon>Liliopsida</taxon>
        <taxon>Poales</taxon>
        <taxon>Bromeliaceae</taxon>
        <taxon>Bromelioideae</taxon>
        <taxon>Ananas</taxon>
    </lineage>
</organism>
<dbReference type="AlphaFoldDB" id="A0A6V7NQ83"/>
<dbReference type="InterPro" id="IPR010666">
    <property type="entry name" value="Znf_GRF"/>
</dbReference>
<dbReference type="PROSITE" id="PS51999">
    <property type="entry name" value="ZF_GRF"/>
    <property type="match status" value="1"/>
</dbReference>
<comment type="similarity">
    <text evidence="1 8">Belongs to the eukaryotic ribosomal protein eS27 family.</text>
</comment>
<evidence type="ECO:0000256" key="7">
    <source>
        <dbReference type="PROSITE-ProRule" id="PRU01343"/>
    </source>
</evidence>
<dbReference type="Gene3D" id="2.20.25.100">
    <property type="entry name" value="Zn-binding ribosomal proteins"/>
    <property type="match status" value="1"/>
</dbReference>
<reference evidence="11" key="1">
    <citation type="submission" date="2020-07" db="EMBL/GenBank/DDBJ databases">
        <authorList>
            <person name="Lin J."/>
        </authorList>
    </citation>
    <scope>NUCLEOTIDE SEQUENCE</scope>
</reference>
<dbReference type="GO" id="GO:0006412">
    <property type="term" value="P:translation"/>
    <property type="evidence" value="ECO:0007669"/>
    <property type="project" value="InterPro"/>
</dbReference>
<dbReference type="GO" id="GO:0008270">
    <property type="term" value="F:zinc ion binding"/>
    <property type="evidence" value="ECO:0007669"/>
    <property type="project" value="UniProtKB-KW"/>
</dbReference>
<evidence type="ECO:0000256" key="8">
    <source>
        <dbReference type="RuleBase" id="RU000671"/>
    </source>
</evidence>
<feature type="compositionally biased region" description="Polar residues" evidence="9">
    <location>
        <begin position="85"/>
        <end position="94"/>
    </location>
</feature>
<name>A0A6V7NQ83_ANACO</name>
<dbReference type="InterPro" id="IPR023407">
    <property type="entry name" value="Ribosomal_eS27_Zn-bd_dom_sf"/>
</dbReference>
<feature type="domain" description="GRF-type" evidence="10">
    <location>
        <begin position="39"/>
        <end position="82"/>
    </location>
</feature>
<dbReference type="PANTHER" id="PTHR11594">
    <property type="entry name" value="40S RIBOSOMAL PROTEIN S27"/>
    <property type="match status" value="1"/>
</dbReference>
<feature type="region of interest" description="Disordered" evidence="9">
    <location>
        <begin position="193"/>
        <end position="247"/>
    </location>
</feature>
<feature type="region of interest" description="Disordered" evidence="9">
    <location>
        <begin position="1"/>
        <end position="27"/>
    </location>
</feature>
<evidence type="ECO:0000256" key="9">
    <source>
        <dbReference type="SAM" id="MobiDB-lite"/>
    </source>
</evidence>
<keyword evidence="2 8" id="KW-0479">Metal-binding</keyword>
<gene>
    <name evidence="11" type="ORF">CB5_LOCUS3715</name>
</gene>